<proteinExistence type="predicted"/>
<dbReference type="RefSeq" id="WP_043063178.1">
    <property type="nucleotide sequence ID" value="NZ_BJOA01000162.1"/>
</dbReference>
<dbReference type="OrthoDB" id="9790023at2"/>
<dbReference type="SUPFAM" id="SSF102588">
    <property type="entry name" value="LmbE-like"/>
    <property type="match status" value="1"/>
</dbReference>
<evidence type="ECO:0000313" key="4">
    <source>
        <dbReference type="Proteomes" id="UP000182836"/>
    </source>
</evidence>
<protein>
    <submittedName>
        <fullName evidence="2">GlcNAc-PI de-N-acetylase</fullName>
    </submittedName>
</protein>
<dbReference type="PANTHER" id="PTHR12993">
    <property type="entry name" value="N-ACETYLGLUCOSAMINYL-PHOSPHATIDYLINOSITOL DE-N-ACETYLASE-RELATED"/>
    <property type="match status" value="1"/>
</dbReference>
<dbReference type="GeneID" id="42304622"/>
<organism evidence="1 3">
    <name type="scientific">Aneurinibacillus migulanus</name>
    <name type="common">Bacillus migulanus</name>
    <dbReference type="NCBI Taxonomy" id="47500"/>
    <lineage>
        <taxon>Bacteria</taxon>
        <taxon>Bacillati</taxon>
        <taxon>Bacillota</taxon>
        <taxon>Bacilli</taxon>
        <taxon>Bacillales</taxon>
        <taxon>Paenibacillaceae</taxon>
        <taxon>Aneurinibacillus group</taxon>
        <taxon>Aneurinibacillus</taxon>
    </lineage>
</organism>
<evidence type="ECO:0000313" key="2">
    <source>
        <dbReference type="EMBL" id="SDK28799.1"/>
    </source>
</evidence>
<dbReference type="Pfam" id="PF02585">
    <property type="entry name" value="PIG-L"/>
    <property type="match status" value="1"/>
</dbReference>
<dbReference type="InterPro" id="IPR024078">
    <property type="entry name" value="LmbE-like_dom_sf"/>
</dbReference>
<dbReference type="EMBL" id="FNED01000047">
    <property type="protein sequence ID" value="SDK28799.1"/>
    <property type="molecule type" value="Genomic_DNA"/>
</dbReference>
<dbReference type="PANTHER" id="PTHR12993:SF11">
    <property type="entry name" value="N-ACETYLGLUCOSAMINYL-PHOSPHATIDYLINOSITOL DE-N-ACETYLASE"/>
    <property type="match status" value="1"/>
</dbReference>
<accession>A0A0D1VLD2</accession>
<evidence type="ECO:0000313" key="3">
    <source>
        <dbReference type="Proteomes" id="UP000037269"/>
    </source>
</evidence>
<sequence>MEINKLMVVAHPDDETMFGGDELIQEEGWKVICITDGDNPVRSKEFARAMEAFNAEYEIWSYKDAWTEHVNRPNLEQDLLRALGERSYKKIVTHNLQGEYGHPEHKAVSEVMHNLVKEHLYVFDITVDEVLEMHILRKKLEISEIYKSQLHAFEQLSKYWIKARSVKVK</sequence>
<dbReference type="STRING" id="47500.AF333_05300"/>
<reference evidence="1 3" key="1">
    <citation type="submission" date="2015-07" db="EMBL/GenBank/DDBJ databases">
        <title>Fjat-14205 dsm 2895.</title>
        <authorList>
            <person name="Liu B."/>
            <person name="Wang J."/>
            <person name="Zhu Y."/>
            <person name="Liu G."/>
            <person name="Chen Q."/>
            <person name="Chen Z."/>
            <person name="Lan J."/>
            <person name="Che J."/>
            <person name="Ge C."/>
            <person name="Shi H."/>
            <person name="Pan Z."/>
            <person name="Liu X."/>
        </authorList>
    </citation>
    <scope>NUCLEOTIDE SEQUENCE [LARGE SCALE GENOMIC DNA]</scope>
    <source>
        <strain evidence="1 3">DSM 2895</strain>
    </source>
</reference>
<dbReference type="EMBL" id="LGUG01000004">
    <property type="protein sequence ID" value="KON94987.1"/>
    <property type="molecule type" value="Genomic_DNA"/>
</dbReference>
<keyword evidence="3" id="KW-1185">Reference proteome</keyword>
<evidence type="ECO:0000313" key="1">
    <source>
        <dbReference type="EMBL" id="KON94987.1"/>
    </source>
</evidence>
<name>A0A0D1VLD2_ANEMI</name>
<dbReference type="Proteomes" id="UP000037269">
    <property type="component" value="Unassembled WGS sequence"/>
</dbReference>
<gene>
    <name evidence="1" type="ORF">AF333_05300</name>
    <name evidence="2" type="ORF">SAMN04487909_14732</name>
</gene>
<dbReference type="AlphaFoldDB" id="A0A0D1VLD2"/>
<dbReference type="GO" id="GO:0016811">
    <property type="term" value="F:hydrolase activity, acting on carbon-nitrogen (but not peptide) bonds, in linear amides"/>
    <property type="evidence" value="ECO:0007669"/>
    <property type="project" value="TreeGrafter"/>
</dbReference>
<dbReference type="PATRIC" id="fig|47500.8.peg.22"/>
<dbReference type="InterPro" id="IPR003737">
    <property type="entry name" value="GlcNAc_PI_deacetylase-related"/>
</dbReference>
<dbReference type="Proteomes" id="UP000182836">
    <property type="component" value="Unassembled WGS sequence"/>
</dbReference>
<dbReference type="Gene3D" id="3.40.50.10320">
    <property type="entry name" value="LmbE-like"/>
    <property type="match status" value="1"/>
</dbReference>
<reference evidence="2 4" key="2">
    <citation type="submission" date="2016-10" db="EMBL/GenBank/DDBJ databases">
        <authorList>
            <person name="de Groot N.N."/>
        </authorList>
    </citation>
    <scope>NUCLEOTIDE SEQUENCE [LARGE SCALE GENOMIC DNA]</scope>
    <source>
        <strain evidence="2 4">DSM 2895</strain>
    </source>
</reference>